<feature type="compositionally biased region" description="Polar residues" evidence="1">
    <location>
        <begin position="123"/>
        <end position="136"/>
    </location>
</feature>
<dbReference type="HOGENOM" id="CLU_1809078_0_0_1"/>
<organism evidence="2 4">
    <name type="scientific">Medicago truncatula</name>
    <name type="common">Barrel medic</name>
    <name type="synonym">Medicago tribuloides</name>
    <dbReference type="NCBI Taxonomy" id="3880"/>
    <lineage>
        <taxon>Eukaryota</taxon>
        <taxon>Viridiplantae</taxon>
        <taxon>Streptophyta</taxon>
        <taxon>Embryophyta</taxon>
        <taxon>Tracheophyta</taxon>
        <taxon>Spermatophyta</taxon>
        <taxon>Magnoliopsida</taxon>
        <taxon>eudicotyledons</taxon>
        <taxon>Gunneridae</taxon>
        <taxon>Pentapetalae</taxon>
        <taxon>rosids</taxon>
        <taxon>fabids</taxon>
        <taxon>Fabales</taxon>
        <taxon>Fabaceae</taxon>
        <taxon>Papilionoideae</taxon>
        <taxon>50 kb inversion clade</taxon>
        <taxon>NPAAA clade</taxon>
        <taxon>Hologalegina</taxon>
        <taxon>IRL clade</taxon>
        <taxon>Trifolieae</taxon>
        <taxon>Medicago</taxon>
    </lineage>
</organism>
<feature type="compositionally biased region" description="Polar residues" evidence="1">
    <location>
        <begin position="12"/>
        <end position="21"/>
    </location>
</feature>
<evidence type="ECO:0008006" key="5">
    <source>
        <dbReference type="Google" id="ProtNLM"/>
    </source>
</evidence>
<accession>A0A072UIR7</accession>
<evidence type="ECO:0000256" key="1">
    <source>
        <dbReference type="SAM" id="MobiDB-lite"/>
    </source>
</evidence>
<proteinExistence type="predicted"/>
<reference evidence="3" key="3">
    <citation type="submission" date="2015-04" db="UniProtKB">
        <authorList>
            <consortium name="EnsemblPlants"/>
        </authorList>
    </citation>
    <scope>IDENTIFICATION</scope>
    <source>
        <strain evidence="3">cv. Jemalong A17</strain>
    </source>
</reference>
<protein>
    <recommendedName>
        <fullName evidence="5">Myb/SANT-like domain-containing protein</fullName>
    </recommendedName>
</protein>
<dbReference type="EnsemblPlants" id="KEH29572">
    <property type="protein sequence ID" value="KEH29572"/>
    <property type="gene ID" value="MTR_4g045750"/>
</dbReference>
<reference evidence="2 4" key="1">
    <citation type="journal article" date="2011" name="Nature">
        <title>The Medicago genome provides insight into the evolution of rhizobial symbioses.</title>
        <authorList>
            <person name="Young N.D."/>
            <person name="Debelle F."/>
            <person name="Oldroyd G.E."/>
            <person name="Geurts R."/>
            <person name="Cannon S.B."/>
            <person name="Udvardi M.K."/>
            <person name="Benedito V.A."/>
            <person name="Mayer K.F."/>
            <person name="Gouzy J."/>
            <person name="Schoof H."/>
            <person name="Van de Peer Y."/>
            <person name="Proost S."/>
            <person name="Cook D.R."/>
            <person name="Meyers B.C."/>
            <person name="Spannagl M."/>
            <person name="Cheung F."/>
            <person name="De Mita S."/>
            <person name="Krishnakumar V."/>
            <person name="Gundlach H."/>
            <person name="Zhou S."/>
            <person name="Mudge J."/>
            <person name="Bharti A.K."/>
            <person name="Murray J.D."/>
            <person name="Naoumkina M.A."/>
            <person name="Rosen B."/>
            <person name="Silverstein K.A."/>
            <person name="Tang H."/>
            <person name="Rombauts S."/>
            <person name="Zhao P.X."/>
            <person name="Zhou P."/>
            <person name="Barbe V."/>
            <person name="Bardou P."/>
            <person name="Bechner M."/>
            <person name="Bellec A."/>
            <person name="Berger A."/>
            <person name="Berges H."/>
            <person name="Bidwell S."/>
            <person name="Bisseling T."/>
            <person name="Choisne N."/>
            <person name="Couloux A."/>
            <person name="Denny R."/>
            <person name="Deshpande S."/>
            <person name="Dai X."/>
            <person name="Doyle J.J."/>
            <person name="Dudez A.M."/>
            <person name="Farmer A.D."/>
            <person name="Fouteau S."/>
            <person name="Franken C."/>
            <person name="Gibelin C."/>
            <person name="Gish J."/>
            <person name="Goldstein S."/>
            <person name="Gonzalez A.J."/>
            <person name="Green P.J."/>
            <person name="Hallab A."/>
            <person name="Hartog M."/>
            <person name="Hua A."/>
            <person name="Humphray S.J."/>
            <person name="Jeong D.H."/>
            <person name="Jing Y."/>
            <person name="Jocker A."/>
            <person name="Kenton S.M."/>
            <person name="Kim D.J."/>
            <person name="Klee K."/>
            <person name="Lai H."/>
            <person name="Lang C."/>
            <person name="Lin S."/>
            <person name="Macmil S.L."/>
            <person name="Magdelenat G."/>
            <person name="Matthews L."/>
            <person name="McCorrison J."/>
            <person name="Monaghan E.L."/>
            <person name="Mun J.H."/>
            <person name="Najar F.Z."/>
            <person name="Nicholson C."/>
            <person name="Noirot C."/>
            <person name="O'Bleness M."/>
            <person name="Paule C.R."/>
            <person name="Poulain J."/>
            <person name="Prion F."/>
            <person name="Qin B."/>
            <person name="Qu C."/>
            <person name="Retzel E.F."/>
            <person name="Riddle C."/>
            <person name="Sallet E."/>
            <person name="Samain S."/>
            <person name="Samson N."/>
            <person name="Sanders I."/>
            <person name="Saurat O."/>
            <person name="Scarpelli C."/>
            <person name="Schiex T."/>
            <person name="Segurens B."/>
            <person name="Severin A.J."/>
            <person name="Sherrier D.J."/>
            <person name="Shi R."/>
            <person name="Sims S."/>
            <person name="Singer S.R."/>
            <person name="Sinharoy S."/>
            <person name="Sterck L."/>
            <person name="Viollet A."/>
            <person name="Wang B.B."/>
            <person name="Wang K."/>
            <person name="Wang M."/>
            <person name="Wang X."/>
            <person name="Warfsmann J."/>
            <person name="Weissenbach J."/>
            <person name="White D.D."/>
            <person name="White J.D."/>
            <person name="Wiley G.B."/>
            <person name="Wincker P."/>
            <person name="Xing Y."/>
            <person name="Yang L."/>
            <person name="Yao Z."/>
            <person name="Ying F."/>
            <person name="Zhai J."/>
            <person name="Zhou L."/>
            <person name="Zuber A."/>
            <person name="Denarie J."/>
            <person name="Dixon R.A."/>
            <person name="May G.D."/>
            <person name="Schwartz D.C."/>
            <person name="Rogers J."/>
            <person name="Quetier F."/>
            <person name="Town C.D."/>
            <person name="Roe B.A."/>
        </authorList>
    </citation>
    <scope>NUCLEOTIDE SEQUENCE [LARGE SCALE GENOMIC DNA]</scope>
    <source>
        <strain evidence="2">A17</strain>
        <strain evidence="3 4">cv. Jemalong A17</strain>
    </source>
</reference>
<dbReference type="PANTHER" id="PTHR31704">
    <property type="entry name" value="MYB/SANT-LIKE DNA-BINDING DOMAIN PROTEIN-RELATED"/>
    <property type="match status" value="1"/>
</dbReference>
<evidence type="ECO:0000313" key="2">
    <source>
        <dbReference type="EMBL" id="KEH29572.1"/>
    </source>
</evidence>
<evidence type="ECO:0000313" key="4">
    <source>
        <dbReference type="Proteomes" id="UP000002051"/>
    </source>
</evidence>
<keyword evidence="4" id="KW-1185">Reference proteome</keyword>
<name>A0A072UIR7_MEDTR</name>
<feature type="region of interest" description="Disordered" evidence="1">
    <location>
        <begin position="123"/>
        <end position="143"/>
    </location>
</feature>
<reference evidence="2 4" key="2">
    <citation type="journal article" date="2014" name="BMC Genomics">
        <title>An improved genome release (version Mt4.0) for the model legume Medicago truncatula.</title>
        <authorList>
            <person name="Tang H."/>
            <person name="Krishnakumar V."/>
            <person name="Bidwell S."/>
            <person name="Rosen B."/>
            <person name="Chan A."/>
            <person name="Zhou S."/>
            <person name="Gentzbittel L."/>
            <person name="Childs K.L."/>
            <person name="Yandell M."/>
            <person name="Gundlach H."/>
            <person name="Mayer K.F."/>
            <person name="Schwartz D.C."/>
            <person name="Town C.D."/>
        </authorList>
    </citation>
    <scope>GENOME REANNOTATION</scope>
    <source>
        <strain evidence="2">A17</strain>
        <strain evidence="3 4">cv. Jemalong A17</strain>
    </source>
</reference>
<feature type="region of interest" description="Disordered" evidence="1">
    <location>
        <begin position="76"/>
        <end position="108"/>
    </location>
</feature>
<sequence length="143" mass="15338">MDSLKRKVYANPPSTNNEGQSSKAIWRDLKATEYFINACLDQVTKGQRVGTCFTKKEWQDQLTTLVKDVVANGEHAWAPSSGALPNENLGGRYNNDVGLDVESSGDSEDASIGAITGFGNINLNTSQGSPNQSSGQKRVVGTD</sequence>
<gene>
    <name evidence="2" type="ordered locus">MTR_4g045750</name>
</gene>
<dbReference type="AlphaFoldDB" id="A0A072UIR7"/>
<dbReference type="EMBL" id="CM001220">
    <property type="protein sequence ID" value="KEH29572.1"/>
    <property type="molecule type" value="Genomic_DNA"/>
</dbReference>
<dbReference type="Proteomes" id="UP000002051">
    <property type="component" value="Chromosome 4"/>
</dbReference>
<evidence type="ECO:0000313" key="3">
    <source>
        <dbReference type="EnsemblPlants" id="KEH29572"/>
    </source>
</evidence>
<feature type="region of interest" description="Disordered" evidence="1">
    <location>
        <begin position="1"/>
        <end position="21"/>
    </location>
</feature>
<dbReference type="PANTHER" id="PTHR31704:SF49">
    <property type="entry name" value="MYB_SANT-LIKE DOMAIN-CONTAINING PROTEIN"/>
    <property type="match status" value="1"/>
</dbReference>